<reference evidence="1" key="1">
    <citation type="submission" date="2020-05" db="EMBL/GenBank/DDBJ databases">
        <authorList>
            <person name="Chiriac C."/>
            <person name="Salcher M."/>
            <person name="Ghai R."/>
            <person name="Kavagutti S V."/>
        </authorList>
    </citation>
    <scope>NUCLEOTIDE SEQUENCE</scope>
</reference>
<evidence type="ECO:0000313" key="1">
    <source>
        <dbReference type="EMBL" id="CAB4199931.1"/>
    </source>
</evidence>
<proteinExistence type="predicted"/>
<sequence>MIDPQDTPIEAVAALTPAAADNVWKRSTYTPGDGDVIRTMRPGSLTALEVPSIFGNERRFRDGRTEARE</sequence>
<dbReference type="EMBL" id="LR797294">
    <property type="protein sequence ID" value="CAB4199931.1"/>
    <property type="molecule type" value="Genomic_DNA"/>
</dbReference>
<gene>
    <name evidence="1" type="ORF">UFOVP1356_15</name>
</gene>
<organism evidence="1">
    <name type="scientific">uncultured Caudovirales phage</name>
    <dbReference type="NCBI Taxonomy" id="2100421"/>
    <lineage>
        <taxon>Viruses</taxon>
        <taxon>Duplodnaviria</taxon>
        <taxon>Heunggongvirae</taxon>
        <taxon>Uroviricota</taxon>
        <taxon>Caudoviricetes</taxon>
        <taxon>Peduoviridae</taxon>
        <taxon>Maltschvirus</taxon>
        <taxon>Maltschvirus maltsch</taxon>
    </lineage>
</organism>
<protein>
    <submittedName>
        <fullName evidence="1">Uncharacterized protein</fullName>
    </submittedName>
</protein>
<name>A0A6J5S0T7_9CAUD</name>
<accession>A0A6J5S0T7</accession>